<dbReference type="OrthoDB" id="2434888at2759"/>
<dbReference type="AlphaFoldDB" id="A0A397I686"/>
<evidence type="ECO:0000313" key="2">
    <source>
        <dbReference type="Proteomes" id="UP000266861"/>
    </source>
</evidence>
<dbReference type="EMBL" id="PQFF01000239">
    <property type="protein sequence ID" value="RHZ71229.1"/>
    <property type="molecule type" value="Genomic_DNA"/>
</dbReference>
<protein>
    <submittedName>
        <fullName evidence="1">Uncharacterized protein</fullName>
    </submittedName>
</protein>
<comment type="caution">
    <text evidence="1">The sequence shown here is derived from an EMBL/GenBank/DDBJ whole genome shotgun (WGS) entry which is preliminary data.</text>
</comment>
<organism evidence="1 2">
    <name type="scientific">Diversispora epigaea</name>
    <dbReference type="NCBI Taxonomy" id="1348612"/>
    <lineage>
        <taxon>Eukaryota</taxon>
        <taxon>Fungi</taxon>
        <taxon>Fungi incertae sedis</taxon>
        <taxon>Mucoromycota</taxon>
        <taxon>Glomeromycotina</taxon>
        <taxon>Glomeromycetes</taxon>
        <taxon>Diversisporales</taxon>
        <taxon>Diversisporaceae</taxon>
        <taxon>Diversispora</taxon>
    </lineage>
</organism>
<keyword evidence="2" id="KW-1185">Reference proteome</keyword>
<reference evidence="1 2" key="1">
    <citation type="submission" date="2018-08" db="EMBL/GenBank/DDBJ databases">
        <title>Genome and evolution of the arbuscular mycorrhizal fungus Diversispora epigaea (formerly Glomus versiforme) and its bacterial endosymbionts.</title>
        <authorList>
            <person name="Sun X."/>
            <person name="Fei Z."/>
            <person name="Harrison M."/>
        </authorList>
    </citation>
    <scope>NUCLEOTIDE SEQUENCE [LARGE SCALE GENOMIC DNA]</scope>
    <source>
        <strain evidence="1 2">IT104</strain>
    </source>
</reference>
<evidence type="ECO:0000313" key="1">
    <source>
        <dbReference type="EMBL" id="RHZ71229.1"/>
    </source>
</evidence>
<proteinExistence type="predicted"/>
<accession>A0A397I686</accession>
<dbReference type="Proteomes" id="UP000266861">
    <property type="component" value="Unassembled WGS sequence"/>
</dbReference>
<name>A0A397I686_9GLOM</name>
<sequence length="259" mass="30549">MRSDLTKLLATLKMLAHYGDHEQKLEKKRMNEVNPTKRLNQNLCLWNLAVINNIDFKEKTFSYGNIFDVTRGTSYATLRMAFQIPLSSQIIESKNDEKNLYDEIFNECLAFYYSNDKKLQYETNFGVLTRNFGTSDTNEGIYDAAKMYKIDFTLDLNKYLDIVADESIFRRLINLRQEWPNLRPILAAAIGVKFLDKLEKVVDYRATVRIIELICVSVGIALQIHLKSKNLNKNNIWDEKYEEFQILKIWYSWYSNKKF</sequence>
<gene>
    <name evidence="1" type="ORF">Glove_261g9</name>
</gene>